<dbReference type="Gene3D" id="1.10.10.10">
    <property type="entry name" value="Winged helix-like DNA-binding domain superfamily/Winged helix DNA-binding domain"/>
    <property type="match status" value="1"/>
</dbReference>
<comment type="caution">
    <text evidence="3">The sequence shown here is derived from an EMBL/GenBank/DDBJ whole genome shotgun (WGS) entry which is preliminary data.</text>
</comment>
<reference evidence="3" key="1">
    <citation type="submission" date="2019-08" db="EMBL/GenBank/DDBJ databases">
        <authorList>
            <person name="Kucharzyk K."/>
            <person name="Murdoch R.W."/>
            <person name="Higgins S."/>
            <person name="Loffler F."/>
        </authorList>
    </citation>
    <scope>NUCLEOTIDE SEQUENCE</scope>
</reference>
<dbReference type="InterPro" id="IPR036388">
    <property type="entry name" value="WH-like_DNA-bd_sf"/>
</dbReference>
<dbReference type="SMART" id="SM00843">
    <property type="entry name" value="Ftsk_gamma"/>
    <property type="match status" value="1"/>
</dbReference>
<dbReference type="Pfam" id="PF09397">
    <property type="entry name" value="FtsK_gamma"/>
    <property type="match status" value="1"/>
</dbReference>
<dbReference type="InterPro" id="IPR018541">
    <property type="entry name" value="Ftsk_gamma"/>
</dbReference>
<dbReference type="AlphaFoldDB" id="A0A645D312"/>
<organism evidence="3">
    <name type="scientific">bioreactor metagenome</name>
    <dbReference type="NCBI Taxonomy" id="1076179"/>
    <lineage>
        <taxon>unclassified sequences</taxon>
        <taxon>metagenomes</taxon>
        <taxon>ecological metagenomes</taxon>
    </lineage>
</organism>
<dbReference type="InterPro" id="IPR036390">
    <property type="entry name" value="WH_DNA-bd_sf"/>
</dbReference>
<feature type="compositionally biased region" description="Acidic residues" evidence="1">
    <location>
        <begin position="77"/>
        <end position="86"/>
    </location>
</feature>
<accession>A0A645D312</accession>
<dbReference type="PANTHER" id="PTHR22683:SF41">
    <property type="entry name" value="DNA TRANSLOCASE FTSK"/>
    <property type="match status" value="1"/>
</dbReference>
<dbReference type="PANTHER" id="PTHR22683">
    <property type="entry name" value="SPORULATION PROTEIN RELATED"/>
    <property type="match status" value="1"/>
</dbReference>
<proteinExistence type="predicted"/>
<protein>
    <recommendedName>
        <fullName evidence="2">FtsK gamma domain-containing protein</fullName>
    </recommendedName>
</protein>
<evidence type="ECO:0000259" key="2">
    <source>
        <dbReference type="SMART" id="SM00843"/>
    </source>
</evidence>
<sequence>MDVVLETGQASVSMLQRRLKLGYSRAARLVDQMEQRGIVGPFEGSKPRQLLITKEKWQELQMGGPSAAVPSPNVPPFDEEPPEEEE</sequence>
<evidence type="ECO:0000256" key="1">
    <source>
        <dbReference type="SAM" id="MobiDB-lite"/>
    </source>
</evidence>
<evidence type="ECO:0000313" key="3">
    <source>
        <dbReference type="EMBL" id="MPM83132.1"/>
    </source>
</evidence>
<feature type="region of interest" description="Disordered" evidence="1">
    <location>
        <begin position="61"/>
        <end position="86"/>
    </location>
</feature>
<gene>
    <name evidence="3" type="ORF">SDC9_130195</name>
</gene>
<name>A0A645D312_9ZZZZ</name>
<dbReference type="SUPFAM" id="SSF46785">
    <property type="entry name" value="Winged helix' DNA-binding domain"/>
    <property type="match status" value="1"/>
</dbReference>
<dbReference type="EMBL" id="VSSQ01032008">
    <property type="protein sequence ID" value="MPM83132.1"/>
    <property type="molecule type" value="Genomic_DNA"/>
</dbReference>
<dbReference type="InterPro" id="IPR050206">
    <property type="entry name" value="FtsK/SpoIIIE/SftA"/>
</dbReference>
<feature type="domain" description="FtsK gamma" evidence="2">
    <location>
        <begin position="1"/>
        <end position="55"/>
    </location>
</feature>